<evidence type="ECO:0000313" key="1">
    <source>
        <dbReference type="EMBL" id="KAL3647160.1"/>
    </source>
</evidence>
<evidence type="ECO:0008006" key="3">
    <source>
        <dbReference type="Google" id="ProtNLM"/>
    </source>
</evidence>
<dbReference type="AlphaFoldDB" id="A0ABD3DY31"/>
<sequence>MADLLFGPEIRGTDCTRKKVTSQILTKSVVEKKHYSMAKRIQPNFNKR</sequence>
<proteinExistence type="predicted"/>
<reference evidence="2" key="1">
    <citation type="journal article" date="2024" name="IScience">
        <title>Strigolactones Initiate the Formation of Haustorium-like Structures in Castilleja.</title>
        <authorList>
            <person name="Buerger M."/>
            <person name="Peterson D."/>
            <person name="Chory J."/>
        </authorList>
    </citation>
    <scope>NUCLEOTIDE SEQUENCE [LARGE SCALE GENOMIC DNA]</scope>
</reference>
<comment type="caution">
    <text evidence="1">The sequence shown here is derived from an EMBL/GenBank/DDBJ whole genome shotgun (WGS) entry which is preliminary data.</text>
</comment>
<evidence type="ECO:0000313" key="2">
    <source>
        <dbReference type="Proteomes" id="UP001632038"/>
    </source>
</evidence>
<name>A0ABD3DY31_9LAMI</name>
<keyword evidence="2" id="KW-1185">Reference proteome</keyword>
<dbReference type="Proteomes" id="UP001632038">
    <property type="component" value="Unassembled WGS sequence"/>
</dbReference>
<accession>A0ABD3DY31</accession>
<gene>
    <name evidence="1" type="ORF">CASFOL_008128</name>
</gene>
<organism evidence="1 2">
    <name type="scientific">Castilleja foliolosa</name>
    <dbReference type="NCBI Taxonomy" id="1961234"/>
    <lineage>
        <taxon>Eukaryota</taxon>
        <taxon>Viridiplantae</taxon>
        <taxon>Streptophyta</taxon>
        <taxon>Embryophyta</taxon>
        <taxon>Tracheophyta</taxon>
        <taxon>Spermatophyta</taxon>
        <taxon>Magnoliopsida</taxon>
        <taxon>eudicotyledons</taxon>
        <taxon>Gunneridae</taxon>
        <taxon>Pentapetalae</taxon>
        <taxon>asterids</taxon>
        <taxon>lamiids</taxon>
        <taxon>Lamiales</taxon>
        <taxon>Orobanchaceae</taxon>
        <taxon>Pedicularideae</taxon>
        <taxon>Castillejinae</taxon>
        <taxon>Castilleja</taxon>
    </lineage>
</organism>
<dbReference type="EMBL" id="JAVIJP010000009">
    <property type="protein sequence ID" value="KAL3647160.1"/>
    <property type="molecule type" value="Genomic_DNA"/>
</dbReference>
<protein>
    <recommendedName>
        <fullName evidence="3">Ribosomal protein S18</fullName>
    </recommendedName>
</protein>